<feature type="binding site" evidence="7">
    <location>
        <position position="122"/>
    </location>
    <ligand>
        <name>[2Fe-2S] cluster</name>
        <dbReference type="ChEBI" id="CHEBI:190135"/>
    </ligand>
</feature>
<dbReference type="GO" id="GO:0016491">
    <property type="term" value="F:oxidoreductase activity"/>
    <property type="evidence" value="ECO:0007669"/>
    <property type="project" value="InterPro"/>
</dbReference>
<reference evidence="8 9" key="1">
    <citation type="submission" date="2019-09" db="EMBL/GenBank/DDBJ databases">
        <title>Whole genome shotgun sequencing (WGS) of Ellagibacter isourolithinifaciens DSM 104140(T) and Adlercreutzia muris DSM 29508(T).</title>
        <authorList>
            <person name="Stoll D.A."/>
            <person name="Danylec N."/>
            <person name="Huch M."/>
        </authorList>
    </citation>
    <scope>NUCLEOTIDE SEQUENCE [LARGE SCALE GENOMIC DNA]</scope>
    <source>
        <strain evidence="8 9">DSM 104140</strain>
    </source>
</reference>
<evidence type="ECO:0000256" key="7">
    <source>
        <dbReference type="PIRSR" id="PIRSR000216-1"/>
    </source>
</evidence>
<dbReference type="RefSeq" id="WP_158049033.1">
    <property type="nucleotide sequence ID" value="NZ_WAJR01000005.1"/>
</dbReference>
<dbReference type="GO" id="GO:0051537">
    <property type="term" value="F:2 iron, 2 sulfur cluster binding"/>
    <property type="evidence" value="ECO:0007669"/>
    <property type="project" value="UniProtKB-KW"/>
</dbReference>
<keyword evidence="5 7" id="KW-0411">Iron-sulfur</keyword>
<organism evidence="8 9">
    <name type="scientific">Ellagibacter isourolithinifaciens</name>
    <dbReference type="NCBI Taxonomy" id="2137581"/>
    <lineage>
        <taxon>Bacteria</taxon>
        <taxon>Bacillati</taxon>
        <taxon>Actinomycetota</taxon>
        <taxon>Coriobacteriia</taxon>
        <taxon>Eggerthellales</taxon>
        <taxon>Eggerthellaceae</taxon>
        <taxon>Ellagibacter</taxon>
    </lineage>
</organism>
<dbReference type="Gene3D" id="1.10.10.1590">
    <property type="entry name" value="NADH-quinone oxidoreductase subunit E"/>
    <property type="match status" value="1"/>
</dbReference>
<proteinExistence type="inferred from homology"/>
<evidence type="ECO:0000256" key="3">
    <source>
        <dbReference type="ARBA" id="ARBA00022723"/>
    </source>
</evidence>
<evidence type="ECO:0000256" key="5">
    <source>
        <dbReference type="ARBA" id="ARBA00023014"/>
    </source>
</evidence>
<dbReference type="InterPro" id="IPR041921">
    <property type="entry name" value="NuoE_N"/>
</dbReference>
<keyword evidence="3 7" id="KW-0479">Metal-binding</keyword>
<keyword evidence="4 7" id="KW-0408">Iron</keyword>
<dbReference type="Proteomes" id="UP000468668">
    <property type="component" value="Unassembled WGS sequence"/>
</dbReference>
<evidence type="ECO:0000256" key="4">
    <source>
        <dbReference type="ARBA" id="ARBA00023004"/>
    </source>
</evidence>
<dbReference type="Pfam" id="PF01257">
    <property type="entry name" value="2Fe-2S_thioredx"/>
    <property type="match status" value="1"/>
</dbReference>
<protein>
    <submittedName>
        <fullName evidence="8">NAD(P)H-dependent oxidoreductase subunit E</fullName>
    </submittedName>
</protein>
<sequence>MVSDEEVIQIVQSYPAERRYALAAMQDMQHAFNYIPEKGLHCLAKHLKCGVAQLYSMATFYKALSLKPKGKHIIKICNGTACHIRGSVNLATGLKRELGIDPGETTEDGMFSVEMVNCLGSCALAPVMLVDGTYHNKLKLEDVPGIVERYRLADAEEGEAGND</sequence>
<comment type="cofactor">
    <cofactor evidence="7">
        <name>[2Fe-2S] cluster</name>
        <dbReference type="ChEBI" id="CHEBI:190135"/>
    </cofactor>
    <text evidence="7">Binds 1 [2Fe-2S] cluster.</text>
</comment>
<comment type="caution">
    <text evidence="8">The sequence shown here is derived from an EMBL/GenBank/DDBJ whole genome shotgun (WGS) entry which is preliminary data.</text>
</comment>
<keyword evidence="2 7" id="KW-0001">2Fe-2S</keyword>
<dbReference type="GeneID" id="98657431"/>
<dbReference type="InterPro" id="IPR002023">
    <property type="entry name" value="NuoE-like"/>
</dbReference>
<dbReference type="SUPFAM" id="SSF52833">
    <property type="entry name" value="Thioredoxin-like"/>
    <property type="match status" value="1"/>
</dbReference>
<dbReference type="CDD" id="cd03064">
    <property type="entry name" value="TRX_Fd_NuoE"/>
    <property type="match status" value="1"/>
</dbReference>
<dbReference type="Gene3D" id="3.40.30.10">
    <property type="entry name" value="Glutaredoxin"/>
    <property type="match status" value="1"/>
</dbReference>
<evidence type="ECO:0000256" key="6">
    <source>
        <dbReference type="ARBA" id="ARBA00034078"/>
    </source>
</evidence>
<feature type="binding site" evidence="7">
    <location>
        <position position="77"/>
    </location>
    <ligand>
        <name>[2Fe-2S] cluster</name>
        <dbReference type="ChEBI" id="CHEBI:190135"/>
    </ligand>
</feature>
<comment type="similarity">
    <text evidence="1">Belongs to the complex I 24 kDa subunit family.</text>
</comment>
<evidence type="ECO:0000313" key="9">
    <source>
        <dbReference type="Proteomes" id="UP000468668"/>
    </source>
</evidence>
<feature type="binding site" evidence="7">
    <location>
        <position position="82"/>
    </location>
    <ligand>
        <name>[2Fe-2S] cluster</name>
        <dbReference type="ChEBI" id="CHEBI:190135"/>
    </ligand>
</feature>
<name>A0A6N6NMR7_9ACTN</name>
<comment type="cofactor">
    <cofactor evidence="6">
        <name>[2Fe-2S] cluster</name>
        <dbReference type="ChEBI" id="CHEBI:190135"/>
    </cofactor>
</comment>
<evidence type="ECO:0000256" key="2">
    <source>
        <dbReference type="ARBA" id="ARBA00022714"/>
    </source>
</evidence>
<gene>
    <name evidence="8" type="ORF">F8C90_03310</name>
</gene>
<dbReference type="AlphaFoldDB" id="A0A6N6NMR7"/>
<keyword evidence="9" id="KW-1185">Reference proteome</keyword>
<dbReference type="EMBL" id="WAJR01000005">
    <property type="protein sequence ID" value="KAB1641543.1"/>
    <property type="molecule type" value="Genomic_DNA"/>
</dbReference>
<dbReference type="OrthoDB" id="9807941at2"/>
<dbReference type="PANTHER" id="PTHR43342">
    <property type="entry name" value="NADH-QUINONE OXIDOREDUCTASE, E SUBUNIT"/>
    <property type="match status" value="1"/>
</dbReference>
<dbReference type="PIRSF" id="PIRSF000216">
    <property type="entry name" value="NADH_DH_24kDa"/>
    <property type="match status" value="1"/>
</dbReference>
<dbReference type="InterPro" id="IPR028431">
    <property type="entry name" value="NADP_DH_HndA-like"/>
</dbReference>
<evidence type="ECO:0000256" key="1">
    <source>
        <dbReference type="ARBA" id="ARBA00010643"/>
    </source>
</evidence>
<dbReference type="PROSITE" id="PS01099">
    <property type="entry name" value="COMPLEX1_24K"/>
    <property type="match status" value="1"/>
</dbReference>
<dbReference type="InterPro" id="IPR036249">
    <property type="entry name" value="Thioredoxin-like_sf"/>
</dbReference>
<accession>A0A6N6NMR7</accession>
<evidence type="ECO:0000313" key="8">
    <source>
        <dbReference type="EMBL" id="KAB1641543.1"/>
    </source>
</evidence>
<dbReference type="InterPro" id="IPR042128">
    <property type="entry name" value="NuoE_dom"/>
</dbReference>
<dbReference type="PANTHER" id="PTHR43342:SF1">
    <property type="entry name" value="BIFURCATING [FEFE] HYDROGENASE GAMMA SUBUNIT"/>
    <property type="match status" value="1"/>
</dbReference>
<feature type="binding site" evidence="7">
    <location>
        <position position="118"/>
    </location>
    <ligand>
        <name>[2Fe-2S] cluster</name>
        <dbReference type="ChEBI" id="CHEBI:190135"/>
    </ligand>
</feature>
<dbReference type="GO" id="GO:0046872">
    <property type="term" value="F:metal ion binding"/>
    <property type="evidence" value="ECO:0007669"/>
    <property type="project" value="UniProtKB-KW"/>
</dbReference>